<gene>
    <name evidence="1" type="ORF">RFM51_01300</name>
</gene>
<dbReference type="EMBL" id="JAVIIS010000002">
    <property type="protein sequence ID" value="MDX8438209.1"/>
    <property type="molecule type" value="Genomic_DNA"/>
</dbReference>
<dbReference type="Proteomes" id="UP001272097">
    <property type="component" value="Unassembled WGS sequence"/>
</dbReference>
<keyword evidence="2" id="KW-1185">Reference proteome</keyword>
<accession>A0ABU4WQ95</accession>
<comment type="caution">
    <text evidence="1">The sequence shown here is derived from an EMBL/GenBank/DDBJ whole genome shotgun (WGS) entry which is preliminary data.</text>
</comment>
<dbReference type="RefSeq" id="WP_320212059.1">
    <property type="nucleotide sequence ID" value="NZ_JAVIIS010000002.1"/>
</dbReference>
<evidence type="ECO:0000313" key="2">
    <source>
        <dbReference type="Proteomes" id="UP001272097"/>
    </source>
</evidence>
<name>A0ABU4WQ95_9HYPH</name>
<proteinExistence type="predicted"/>
<sequence length="48" mass="5329">MTASDSDAHKPIQIELCSQVRLKNTLEVTLSDNFKEIANELSNLRVVG</sequence>
<organism evidence="1 2">
    <name type="scientific">Mesorhizobium australafricanum</name>
    <dbReference type="NCBI Taxonomy" id="3072311"/>
    <lineage>
        <taxon>Bacteria</taxon>
        <taxon>Pseudomonadati</taxon>
        <taxon>Pseudomonadota</taxon>
        <taxon>Alphaproteobacteria</taxon>
        <taxon>Hyphomicrobiales</taxon>
        <taxon>Phyllobacteriaceae</taxon>
        <taxon>Mesorhizobium</taxon>
    </lineage>
</organism>
<reference evidence="1 2" key="1">
    <citation type="submission" date="2023-08" db="EMBL/GenBank/DDBJ databases">
        <title>Implementing the SeqCode for naming new Mesorhizobium species isolated from Vachellia karroo root nodules.</title>
        <authorList>
            <person name="Van Lill M."/>
        </authorList>
    </citation>
    <scope>NUCLEOTIDE SEQUENCE [LARGE SCALE GENOMIC DNA]</scope>
    <source>
        <strain evidence="1 2">VK3E</strain>
    </source>
</reference>
<evidence type="ECO:0000313" key="1">
    <source>
        <dbReference type="EMBL" id="MDX8438209.1"/>
    </source>
</evidence>
<protein>
    <submittedName>
        <fullName evidence="1">Uncharacterized protein</fullName>
    </submittedName>
</protein>